<protein>
    <submittedName>
        <fullName evidence="2">Uncharacterized protein</fullName>
    </submittedName>
</protein>
<accession>A0ABY7QCL1</accession>
<sequence length="184" mass="17903">MAEPMADSTTAAAAGPSSSEVPAEISRVHDCTNSTGFATPISREVTLVNGVSPPVEFILPETPPEGDSARICYTLAIGGESKTDEAAPASGASPTGGPSGLSSSPTVSPSVAGPTSESPTSGSPTSGSPSVASPTSESPTGESPSVAHPTNEGPSVASPTGESPTSERPSVARPTRESPSGGTT</sequence>
<dbReference type="RefSeq" id="WP_270148938.1">
    <property type="nucleotide sequence ID" value="NZ_CP115450.1"/>
</dbReference>
<feature type="compositionally biased region" description="Low complexity" evidence="1">
    <location>
        <begin position="86"/>
        <end position="145"/>
    </location>
</feature>
<feature type="region of interest" description="Disordered" evidence="1">
    <location>
        <begin position="47"/>
        <end position="184"/>
    </location>
</feature>
<reference evidence="3" key="1">
    <citation type="submission" date="2022-12" db="EMBL/GenBank/DDBJ databases">
        <authorList>
            <person name="Mo P."/>
        </authorList>
    </citation>
    <scope>NUCLEOTIDE SEQUENCE [LARGE SCALE GENOMIC DNA]</scope>
    <source>
        <strain evidence="3">HUAS 3-15</strain>
    </source>
</reference>
<proteinExistence type="predicted"/>
<gene>
    <name evidence="2" type="ORF">O1G21_33330</name>
</gene>
<organism evidence="2 3">
    <name type="scientific">Kitasatospora cathayae</name>
    <dbReference type="NCBI Taxonomy" id="3004092"/>
    <lineage>
        <taxon>Bacteria</taxon>
        <taxon>Bacillati</taxon>
        <taxon>Actinomycetota</taxon>
        <taxon>Actinomycetes</taxon>
        <taxon>Kitasatosporales</taxon>
        <taxon>Streptomycetaceae</taxon>
        <taxon>Kitasatospora</taxon>
    </lineage>
</organism>
<name>A0ABY7QCL1_9ACTN</name>
<feature type="compositionally biased region" description="Polar residues" evidence="1">
    <location>
        <begin position="157"/>
        <end position="168"/>
    </location>
</feature>
<dbReference type="EMBL" id="CP115450">
    <property type="protein sequence ID" value="WBP90266.1"/>
    <property type="molecule type" value="Genomic_DNA"/>
</dbReference>
<dbReference type="Proteomes" id="UP001212821">
    <property type="component" value="Chromosome"/>
</dbReference>
<evidence type="ECO:0000313" key="2">
    <source>
        <dbReference type="EMBL" id="WBP90266.1"/>
    </source>
</evidence>
<feature type="region of interest" description="Disordered" evidence="1">
    <location>
        <begin position="1"/>
        <end position="27"/>
    </location>
</feature>
<keyword evidence="3" id="KW-1185">Reference proteome</keyword>
<feature type="compositionally biased region" description="Low complexity" evidence="1">
    <location>
        <begin position="1"/>
        <end position="20"/>
    </location>
</feature>
<evidence type="ECO:0000256" key="1">
    <source>
        <dbReference type="SAM" id="MobiDB-lite"/>
    </source>
</evidence>
<evidence type="ECO:0000313" key="3">
    <source>
        <dbReference type="Proteomes" id="UP001212821"/>
    </source>
</evidence>